<protein>
    <submittedName>
        <fullName evidence="1">Uncharacterized protein</fullName>
    </submittedName>
</protein>
<dbReference type="AlphaFoldDB" id="A0A1W6LEH9"/>
<accession>A0A1W6LEH9</accession>
<dbReference type="STRING" id="946333.A4W93_23685"/>
<sequence>MTAATTASLPETLRPWFPWLDWFAPELAVSLGDILARLDPLVGRFEGRRAAGAEEPDGLGDLRRRGPYERLLTSEWLLAADVPDEFLRRAASGEHLFLAPQPRGRRPQRLIVALFDAGPRQLGAPRLVQLALWILLARRAVAAGGTFRWGVLQQPGVLHDALRPEDLLALLGARTYDAGGPAGAQAWSPVLEAMDFGECWHVGPGPRRHDTATHLAWVRPALFDDSLDVEVGRPGATRRAELPLGDADTSVLLLKGRFQGMPVPKARSFRSDRLSIRIAPLFSDDGRYVVVPLLEGTAVSVFPLNALGEPARGRTRTLSWSAGSEPLAGAMRGKQLVLLLSAPGGGLLRFWQSQIGVVPRPEREHFHAPPQVGRWLDAFMMGSSVFVLDASRRLVFWAGPPVRGPMLRAKEVHAVAAIDHSRFAFVAEEQGVLKAFVSDTGARVQVTHPLGPVRSGEGVSVLIGPASRWRNGFGGCAVRGVAADFTAVWDVHEPVEGGAPPVVWRSEPTRAVVFGLTAAPGGRGSVLVALSPSRRDLLLIGPTGFRTVWSSPETIERQSVHAESGRVALLTVDRALVVFSVPENAVLLRVRSGEEGRDD</sequence>
<keyword evidence="2" id="KW-1185">Reference proteome</keyword>
<reference evidence="1 2" key="1">
    <citation type="submission" date="2016-04" db="EMBL/GenBank/DDBJ databases">
        <title>Complete genome sequence of natural rubber-degrading, novel Gram-negative bacterium, Rhizobacter gummiphilus strain NS21.</title>
        <authorList>
            <person name="Tabata M."/>
            <person name="Kasai D."/>
            <person name="Fukuda M."/>
        </authorList>
    </citation>
    <scope>NUCLEOTIDE SEQUENCE [LARGE SCALE GENOMIC DNA]</scope>
    <source>
        <strain evidence="1 2">NS21</strain>
    </source>
</reference>
<name>A0A1W6LEH9_9BURK</name>
<dbReference type="Proteomes" id="UP000193427">
    <property type="component" value="Chromosome"/>
</dbReference>
<proteinExistence type="predicted"/>
<dbReference type="OrthoDB" id="8593417at2"/>
<dbReference type="EMBL" id="CP015118">
    <property type="protein sequence ID" value="ARN22671.1"/>
    <property type="molecule type" value="Genomic_DNA"/>
</dbReference>
<evidence type="ECO:0000313" key="2">
    <source>
        <dbReference type="Proteomes" id="UP000193427"/>
    </source>
</evidence>
<gene>
    <name evidence="1" type="ORF">A4W93_23685</name>
</gene>
<dbReference type="RefSeq" id="WP_085752975.1">
    <property type="nucleotide sequence ID" value="NZ_BSPR01000018.1"/>
</dbReference>
<dbReference type="KEGG" id="rgu:A4W93_23685"/>
<organism evidence="1 2">
    <name type="scientific">Piscinibacter gummiphilus</name>
    <dbReference type="NCBI Taxonomy" id="946333"/>
    <lineage>
        <taxon>Bacteria</taxon>
        <taxon>Pseudomonadati</taxon>
        <taxon>Pseudomonadota</taxon>
        <taxon>Betaproteobacteria</taxon>
        <taxon>Burkholderiales</taxon>
        <taxon>Sphaerotilaceae</taxon>
        <taxon>Piscinibacter</taxon>
    </lineage>
</organism>
<evidence type="ECO:0000313" key="1">
    <source>
        <dbReference type="EMBL" id="ARN22671.1"/>
    </source>
</evidence>